<dbReference type="EMBL" id="JBAKBA010000007">
    <property type="protein sequence ID" value="MEL0658471.1"/>
    <property type="molecule type" value="Genomic_DNA"/>
</dbReference>
<dbReference type="PANTHER" id="PTHR19136">
    <property type="entry name" value="MOLYBDENUM COFACTOR GUANYLYLTRANSFERASE"/>
    <property type="match status" value="1"/>
</dbReference>
<protein>
    <submittedName>
        <fullName evidence="9">Molybdenum cofactor guanylyltransferase</fullName>
        <ecNumber evidence="9">2.7.7.77</ecNumber>
    </submittedName>
</protein>
<evidence type="ECO:0000256" key="1">
    <source>
        <dbReference type="ARBA" id="ARBA00022490"/>
    </source>
</evidence>
<evidence type="ECO:0000256" key="7">
    <source>
        <dbReference type="ARBA" id="ARBA00023150"/>
    </source>
</evidence>
<evidence type="ECO:0000256" key="6">
    <source>
        <dbReference type="ARBA" id="ARBA00023134"/>
    </source>
</evidence>
<keyword evidence="9" id="KW-0548">Nucleotidyltransferase</keyword>
<dbReference type="RefSeq" id="WP_341627125.1">
    <property type="nucleotide sequence ID" value="NZ_JBAKBA010000007.1"/>
</dbReference>
<dbReference type="Pfam" id="PF12804">
    <property type="entry name" value="NTP_transf_3"/>
    <property type="match status" value="1"/>
</dbReference>
<feature type="domain" description="MobA-like NTP transferase" evidence="8">
    <location>
        <begin position="5"/>
        <end position="158"/>
    </location>
</feature>
<keyword evidence="6" id="KW-0342">GTP-binding</keyword>
<keyword evidence="4" id="KW-0547">Nucleotide-binding</keyword>
<dbReference type="PANTHER" id="PTHR19136:SF81">
    <property type="entry name" value="MOLYBDENUM COFACTOR GUANYLYLTRANSFERASE"/>
    <property type="match status" value="1"/>
</dbReference>
<dbReference type="InterPro" id="IPR013482">
    <property type="entry name" value="Molybde_CF_guanTrfase"/>
</dbReference>
<evidence type="ECO:0000256" key="2">
    <source>
        <dbReference type="ARBA" id="ARBA00022679"/>
    </source>
</evidence>
<keyword evidence="5" id="KW-0460">Magnesium</keyword>
<keyword evidence="10" id="KW-1185">Reference proteome</keyword>
<comment type="caution">
    <text evidence="9">The sequence shown here is derived from an EMBL/GenBank/DDBJ whole genome shotgun (WGS) entry which is preliminary data.</text>
</comment>
<proteinExistence type="predicted"/>
<dbReference type="SUPFAM" id="SSF53448">
    <property type="entry name" value="Nucleotide-diphospho-sugar transferases"/>
    <property type="match status" value="1"/>
</dbReference>
<evidence type="ECO:0000313" key="9">
    <source>
        <dbReference type="EMBL" id="MEL0658471.1"/>
    </source>
</evidence>
<dbReference type="InterPro" id="IPR025877">
    <property type="entry name" value="MobA-like_NTP_Trfase"/>
</dbReference>
<dbReference type="CDD" id="cd02503">
    <property type="entry name" value="MobA"/>
    <property type="match status" value="1"/>
</dbReference>
<name>A0ABU9H9B9_9GAMM</name>
<evidence type="ECO:0000256" key="5">
    <source>
        <dbReference type="ARBA" id="ARBA00022842"/>
    </source>
</evidence>
<gene>
    <name evidence="9" type="ORF">V6255_04880</name>
</gene>
<dbReference type="InterPro" id="IPR029044">
    <property type="entry name" value="Nucleotide-diphossugar_trans"/>
</dbReference>
<dbReference type="EC" id="2.7.7.77" evidence="9"/>
<evidence type="ECO:0000256" key="3">
    <source>
        <dbReference type="ARBA" id="ARBA00022723"/>
    </source>
</evidence>
<reference evidence="9 10" key="1">
    <citation type="submission" date="2024-02" db="EMBL/GenBank/DDBJ databases">
        <title>Bacteria isolated from the canopy kelp, Nereocystis luetkeana.</title>
        <authorList>
            <person name="Pfister C.A."/>
            <person name="Younker I.T."/>
            <person name="Light S.H."/>
        </authorList>
    </citation>
    <scope>NUCLEOTIDE SEQUENCE [LARGE SCALE GENOMIC DNA]</scope>
    <source>
        <strain evidence="9 10">TI.2.07</strain>
    </source>
</reference>
<keyword evidence="2 9" id="KW-0808">Transferase</keyword>
<keyword evidence="1" id="KW-0963">Cytoplasm</keyword>
<keyword evidence="7" id="KW-0501">Molybdenum cofactor biosynthesis</keyword>
<accession>A0ABU9H9B9</accession>
<dbReference type="Gene3D" id="3.90.550.10">
    <property type="entry name" value="Spore Coat Polysaccharide Biosynthesis Protein SpsA, Chain A"/>
    <property type="match status" value="1"/>
</dbReference>
<dbReference type="GO" id="GO:0061603">
    <property type="term" value="F:molybdenum cofactor guanylyltransferase activity"/>
    <property type="evidence" value="ECO:0007669"/>
    <property type="project" value="UniProtKB-EC"/>
</dbReference>
<evidence type="ECO:0000259" key="8">
    <source>
        <dbReference type="Pfam" id="PF12804"/>
    </source>
</evidence>
<sequence>MKIAGVVLAGGQSLRMGQDKAKLTIEQQTLLERSVDLLHNVGFEDCFVSGQYEGFDCIADQQTDLGPIAGIAACAKQLYRDYDAVFIIPVDMPLLAEQDCRYLLQYFLTLNTTNTELSLSQGVYYQKTTFPMLLTLNQALLDYLAEVVTTTQKKHRSLYRLLETLDIKGFNQKETDAFRFENTNTPEQWQHCLSMLRVMKQSK</sequence>
<organism evidence="9 10">
    <name type="scientific">Psychromonas arctica</name>
    <dbReference type="NCBI Taxonomy" id="168275"/>
    <lineage>
        <taxon>Bacteria</taxon>
        <taxon>Pseudomonadati</taxon>
        <taxon>Pseudomonadota</taxon>
        <taxon>Gammaproteobacteria</taxon>
        <taxon>Alteromonadales</taxon>
        <taxon>Psychromonadaceae</taxon>
        <taxon>Psychromonas</taxon>
    </lineage>
</organism>
<keyword evidence="3" id="KW-0479">Metal-binding</keyword>
<evidence type="ECO:0000256" key="4">
    <source>
        <dbReference type="ARBA" id="ARBA00022741"/>
    </source>
</evidence>
<dbReference type="Proteomes" id="UP001366060">
    <property type="component" value="Unassembled WGS sequence"/>
</dbReference>
<evidence type="ECO:0000313" key="10">
    <source>
        <dbReference type="Proteomes" id="UP001366060"/>
    </source>
</evidence>